<evidence type="ECO:0000256" key="13">
    <source>
        <dbReference type="PROSITE-ProRule" id="PRU00502"/>
    </source>
</evidence>
<protein>
    <recommendedName>
        <fullName evidence="14">Ubiquitin carboxyl-terminal hydrolase</fullName>
        <ecNumber evidence="14">3.4.19.12</ecNumber>
    </recommendedName>
</protein>
<dbReference type="PROSITE" id="PS50271">
    <property type="entry name" value="ZF_UBP"/>
    <property type="match status" value="1"/>
</dbReference>
<keyword evidence="5" id="KW-0677">Repeat</keyword>
<evidence type="ECO:0000256" key="3">
    <source>
        <dbReference type="ARBA" id="ARBA00022670"/>
    </source>
</evidence>
<keyword evidence="3 14" id="KW-0645">Protease</keyword>
<keyword evidence="10 12" id="KW-0862">Zinc</keyword>
<comment type="similarity">
    <text evidence="2 14">Belongs to the peptidase C19 family.</text>
</comment>
<evidence type="ECO:0000259" key="16">
    <source>
        <dbReference type="PROSITE" id="PS50030"/>
    </source>
</evidence>
<dbReference type="Proteomes" id="UP000751190">
    <property type="component" value="Unassembled WGS sequence"/>
</dbReference>
<dbReference type="PROSITE" id="PS50235">
    <property type="entry name" value="USP_3"/>
    <property type="match status" value="1"/>
</dbReference>
<dbReference type="InterPro" id="IPR015940">
    <property type="entry name" value="UBA"/>
</dbReference>
<evidence type="ECO:0000256" key="1">
    <source>
        <dbReference type="ARBA" id="ARBA00000707"/>
    </source>
</evidence>
<feature type="domain" description="UBA" evidence="16">
    <location>
        <begin position="728"/>
        <end position="770"/>
    </location>
</feature>
<dbReference type="InterPro" id="IPR028889">
    <property type="entry name" value="USP"/>
</dbReference>
<dbReference type="GO" id="GO:0016579">
    <property type="term" value="P:protein deubiquitination"/>
    <property type="evidence" value="ECO:0007669"/>
    <property type="project" value="InterPro"/>
</dbReference>
<dbReference type="GO" id="GO:0006508">
    <property type="term" value="P:proteolysis"/>
    <property type="evidence" value="ECO:0007669"/>
    <property type="project" value="UniProtKB-KW"/>
</dbReference>
<dbReference type="OMA" id="FVPCEHT"/>
<evidence type="ECO:0000256" key="8">
    <source>
        <dbReference type="ARBA" id="ARBA00022801"/>
    </source>
</evidence>
<reference evidence="19" key="1">
    <citation type="submission" date="2021-05" db="EMBL/GenBank/DDBJ databases">
        <title>The genome of the haptophyte Pavlova lutheri (Diacronema luteri, Pavlovales) - a model for lipid biosynthesis in eukaryotic algae.</title>
        <authorList>
            <person name="Hulatt C.J."/>
            <person name="Posewitz M.C."/>
        </authorList>
    </citation>
    <scope>NUCLEOTIDE SEQUENCE</scope>
    <source>
        <strain evidence="19">NIVA-4/92</strain>
    </source>
</reference>
<feature type="domain" description="UBP-type" evidence="18">
    <location>
        <begin position="171"/>
        <end position="287"/>
    </location>
</feature>
<dbReference type="PANTHER" id="PTHR24006">
    <property type="entry name" value="UBIQUITIN CARBOXYL-TERMINAL HYDROLASE"/>
    <property type="match status" value="1"/>
</dbReference>
<dbReference type="InterPro" id="IPR001607">
    <property type="entry name" value="Znf_UBP"/>
</dbReference>
<dbReference type="OrthoDB" id="361536at2759"/>
<evidence type="ECO:0000256" key="11">
    <source>
        <dbReference type="PIRSR" id="PIRSR016308-1"/>
    </source>
</evidence>
<evidence type="ECO:0000313" key="20">
    <source>
        <dbReference type="Proteomes" id="UP000751190"/>
    </source>
</evidence>
<keyword evidence="20" id="KW-1185">Reference proteome</keyword>
<dbReference type="Pfam" id="PF00443">
    <property type="entry name" value="UCH"/>
    <property type="match status" value="1"/>
</dbReference>
<keyword evidence="8 14" id="KW-0378">Hydrolase</keyword>
<gene>
    <name evidence="19" type="ORF">KFE25_009067</name>
</gene>
<feature type="active site" description="Proton acceptor" evidence="11">
    <location>
        <position position="827"/>
    </location>
</feature>
<dbReference type="InterPro" id="IPR009060">
    <property type="entry name" value="UBA-like_sf"/>
</dbReference>
<dbReference type="AlphaFoldDB" id="A0A8J6CGZ8"/>
<evidence type="ECO:0000256" key="14">
    <source>
        <dbReference type="RuleBase" id="RU366025"/>
    </source>
</evidence>
<keyword evidence="7 14" id="KW-0833">Ubl conjugation pathway</keyword>
<dbReference type="PROSITE" id="PS00973">
    <property type="entry name" value="USP_2"/>
    <property type="match status" value="1"/>
</dbReference>
<dbReference type="Gene3D" id="3.90.70.10">
    <property type="entry name" value="Cysteine proteinases"/>
    <property type="match status" value="1"/>
</dbReference>
<dbReference type="GO" id="GO:0008270">
    <property type="term" value="F:zinc ion binding"/>
    <property type="evidence" value="ECO:0007669"/>
    <property type="project" value="UniProtKB-KW"/>
</dbReference>
<feature type="domain" description="USP" evidence="17">
    <location>
        <begin position="329"/>
        <end position="870"/>
    </location>
</feature>
<evidence type="ECO:0000259" key="17">
    <source>
        <dbReference type="PROSITE" id="PS50235"/>
    </source>
</evidence>
<dbReference type="InterPro" id="IPR018200">
    <property type="entry name" value="USP_CS"/>
</dbReference>
<dbReference type="InterPro" id="IPR041432">
    <property type="entry name" value="UBP13_Znf-UBP_var"/>
</dbReference>
<dbReference type="EC" id="3.4.19.12" evidence="14"/>
<dbReference type="InterPro" id="IPR016652">
    <property type="entry name" value="Ubiquitinyl_hydrolase"/>
</dbReference>
<dbReference type="Pfam" id="PF00627">
    <property type="entry name" value="UBA"/>
    <property type="match status" value="1"/>
</dbReference>
<feature type="active site" description="Nucleophile" evidence="11">
    <location>
        <position position="338"/>
    </location>
</feature>
<keyword evidence="9 14" id="KW-0788">Thiol protease</keyword>
<dbReference type="CDD" id="cd14296">
    <property type="entry name" value="UBA1_scUBP14_like"/>
    <property type="match status" value="1"/>
</dbReference>
<dbReference type="Pfam" id="PF02148">
    <property type="entry name" value="zf-UBP"/>
    <property type="match status" value="1"/>
</dbReference>
<dbReference type="SUPFAM" id="SSF57850">
    <property type="entry name" value="RING/U-box"/>
    <property type="match status" value="1"/>
</dbReference>
<name>A0A8J6CGZ8_DIALT</name>
<dbReference type="Pfam" id="PF17807">
    <property type="entry name" value="zf-UBP_var"/>
    <property type="match status" value="1"/>
</dbReference>
<dbReference type="InterPro" id="IPR013083">
    <property type="entry name" value="Znf_RING/FYVE/PHD"/>
</dbReference>
<keyword evidence="4 12" id="KW-0479">Metal-binding</keyword>
<evidence type="ECO:0000256" key="9">
    <source>
        <dbReference type="ARBA" id="ARBA00022807"/>
    </source>
</evidence>
<dbReference type="PROSITE" id="PS00972">
    <property type="entry name" value="USP_1"/>
    <property type="match status" value="1"/>
</dbReference>
<evidence type="ECO:0000256" key="10">
    <source>
        <dbReference type="ARBA" id="ARBA00022833"/>
    </source>
</evidence>
<keyword evidence="6 13" id="KW-0863">Zinc-finger</keyword>
<feature type="compositionally biased region" description="Low complexity" evidence="15">
    <location>
        <begin position="713"/>
        <end position="726"/>
    </location>
</feature>
<sequence length="876" mass="92749">MELVTLSDALLADIRSSLPSVKVPGAYDAVHNDECIYSTDTPFAPGGIFISLTTWRAYNSEDVLCRAGGDRLFLNLAFTRVQREAKAEDAAAAAETKPTKLAIGVAGGFDADASAETTEKSRALLVLPGRVRVALPCAELPELVLRACEAIEAHASVHDQAQVGAWEETVQVSKYAKDLVQEEGVRISADPSTWVCADSGLRENLWLNLSDGYIGSGRAQAYGVGGTGAALRHYEQLAAQGKHYPLVVKLGTISAKGADVYSYAPDENDSVVDPHLAEHLAKLGINAMALEKTEKTVTELQIALNQSFEFDQITEAGRDLVPLSAPGLVGIANLGNSCYLNASLQLLFAMPEARARFYEPARSWFDSARDDASSDLQVQLAKLAVGLLSSRYVQPEPAAAATTADCVQPRMLKAALGKGHVEFASSRQQDCLELLQHLLDRLERADHADKARIASALSPAAAASALPPLFKFEVEERTACGQTGAVRYVRRAETVLSLPIPLAAASNMDAVRASEAAESAAKRQRVGAPAAADGAAADPVAPVAVERVRPVIAFDACVGALAADEEIDDFYSSAAKAKGRATKRLRLVSFPRYLLVQMRRYYVGDDWTARKLDARVPAPERLSLEAVLRAHGVQHGETLMPDDDTPPAAAAAAARAEPSEEIVAALVSMGFSHNGSRRAALATGNASTEASMEWVLSHMHEDGFDDPLDTTQPTATPAAAGGGAAAAAAEPSVESVEMLAGMGFGAQHAAAALKHTSGDIERAADWLFSHMDDLDGAIKALDTPAASAAAGGERGTTPAGGPLDDGVGEYELIGFASHMGANLGCGHYVAHVRHQQDDGTARWVLFNDKKVALSEAPPLDLGYMYLYRRTTPSTKL</sequence>
<organism evidence="19 20">
    <name type="scientific">Diacronema lutheri</name>
    <name type="common">Unicellular marine alga</name>
    <name type="synonym">Monochrysis lutheri</name>
    <dbReference type="NCBI Taxonomy" id="2081491"/>
    <lineage>
        <taxon>Eukaryota</taxon>
        <taxon>Haptista</taxon>
        <taxon>Haptophyta</taxon>
        <taxon>Pavlovophyceae</taxon>
        <taxon>Pavlovales</taxon>
        <taxon>Pavlovaceae</taxon>
        <taxon>Diacronema</taxon>
    </lineage>
</organism>
<dbReference type="SUPFAM" id="SSF54001">
    <property type="entry name" value="Cysteine proteinases"/>
    <property type="match status" value="1"/>
</dbReference>
<feature type="binding site" evidence="12">
    <location>
        <position position="196"/>
    </location>
    <ligand>
        <name>Zn(2+)</name>
        <dbReference type="ChEBI" id="CHEBI:29105"/>
    </ligand>
</feature>
<dbReference type="GO" id="GO:0005634">
    <property type="term" value="C:nucleus"/>
    <property type="evidence" value="ECO:0007669"/>
    <property type="project" value="TreeGrafter"/>
</dbReference>
<dbReference type="SMART" id="SM00165">
    <property type="entry name" value="UBA"/>
    <property type="match status" value="2"/>
</dbReference>
<comment type="caution">
    <text evidence="19">The sequence shown here is derived from an EMBL/GenBank/DDBJ whole genome shotgun (WGS) entry which is preliminary data.</text>
</comment>
<evidence type="ECO:0000256" key="12">
    <source>
        <dbReference type="PIRSR" id="PIRSR016308-3"/>
    </source>
</evidence>
<dbReference type="InterPro" id="IPR001394">
    <property type="entry name" value="Peptidase_C19_UCH"/>
</dbReference>
<dbReference type="PANTHER" id="PTHR24006:SF664">
    <property type="entry name" value="UBIQUITIN CARBOXYL-TERMINAL HYDROLASE"/>
    <property type="match status" value="1"/>
</dbReference>
<dbReference type="GO" id="GO:0004843">
    <property type="term" value="F:cysteine-type deubiquitinase activity"/>
    <property type="evidence" value="ECO:0007669"/>
    <property type="project" value="UniProtKB-UniRule"/>
</dbReference>
<dbReference type="SMART" id="SM00290">
    <property type="entry name" value="ZnF_UBP"/>
    <property type="match status" value="1"/>
</dbReference>
<dbReference type="InterPro" id="IPR038765">
    <property type="entry name" value="Papain-like_cys_pep_sf"/>
</dbReference>
<evidence type="ECO:0000256" key="7">
    <source>
        <dbReference type="ARBA" id="ARBA00022786"/>
    </source>
</evidence>
<dbReference type="PROSITE" id="PS50030">
    <property type="entry name" value="UBA"/>
    <property type="match status" value="2"/>
</dbReference>
<dbReference type="SUPFAM" id="SSF46934">
    <property type="entry name" value="UBA-like"/>
    <property type="match status" value="1"/>
</dbReference>
<comment type="catalytic activity">
    <reaction evidence="1 14">
        <text>Thiol-dependent hydrolysis of ester, thioester, amide, peptide and isopeptide bonds formed by the C-terminal Gly of ubiquitin (a 76-residue protein attached to proteins as an intracellular targeting signal).</text>
        <dbReference type="EC" id="3.4.19.12"/>
    </reaction>
</comment>
<evidence type="ECO:0000256" key="6">
    <source>
        <dbReference type="ARBA" id="ARBA00022771"/>
    </source>
</evidence>
<feature type="region of interest" description="Disordered" evidence="15">
    <location>
        <begin position="702"/>
        <end position="726"/>
    </location>
</feature>
<dbReference type="PIRSF" id="PIRSF016308">
    <property type="entry name" value="UBP"/>
    <property type="match status" value="1"/>
</dbReference>
<evidence type="ECO:0000256" key="4">
    <source>
        <dbReference type="ARBA" id="ARBA00022723"/>
    </source>
</evidence>
<evidence type="ECO:0000259" key="18">
    <source>
        <dbReference type="PROSITE" id="PS50271"/>
    </source>
</evidence>
<evidence type="ECO:0000313" key="19">
    <source>
        <dbReference type="EMBL" id="KAG8470646.1"/>
    </source>
</evidence>
<dbReference type="Gene3D" id="1.10.8.10">
    <property type="entry name" value="DNA helicase RuvA subunit, C-terminal domain"/>
    <property type="match status" value="2"/>
</dbReference>
<feature type="domain" description="UBA" evidence="16">
    <location>
        <begin position="657"/>
        <end position="698"/>
    </location>
</feature>
<dbReference type="EMBL" id="JAGTXO010000001">
    <property type="protein sequence ID" value="KAG8470646.1"/>
    <property type="molecule type" value="Genomic_DNA"/>
</dbReference>
<proteinExistence type="inferred from homology"/>
<dbReference type="InterPro" id="IPR050164">
    <property type="entry name" value="Peptidase_C19"/>
</dbReference>
<evidence type="ECO:0000256" key="5">
    <source>
        <dbReference type="ARBA" id="ARBA00022737"/>
    </source>
</evidence>
<evidence type="ECO:0000256" key="15">
    <source>
        <dbReference type="SAM" id="MobiDB-lite"/>
    </source>
</evidence>
<dbReference type="Gene3D" id="3.30.40.10">
    <property type="entry name" value="Zinc/RING finger domain, C3HC4 (zinc finger)"/>
    <property type="match status" value="2"/>
</dbReference>
<dbReference type="GO" id="GO:0005829">
    <property type="term" value="C:cytosol"/>
    <property type="evidence" value="ECO:0007669"/>
    <property type="project" value="TreeGrafter"/>
</dbReference>
<accession>A0A8J6CGZ8</accession>
<evidence type="ECO:0000256" key="2">
    <source>
        <dbReference type="ARBA" id="ARBA00009085"/>
    </source>
</evidence>
<dbReference type="CDD" id="cd14386">
    <property type="entry name" value="UBA2_UBP5"/>
    <property type="match status" value="1"/>
</dbReference>